<evidence type="ECO:0000259" key="2">
    <source>
        <dbReference type="Pfam" id="PF00496"/>
    </source>
</evidence>
<reference evidence="5" key="2">
    <citation type="submission" date="2017-05" db="EMBL/GenBank/DDBJ databases">
        <authorList>
            <consortium name="The Broad Institute Genomics Platform"/>
            <consortium name="The Broad Institute Genomic Center for Infectious Diseases"/>
            <person name="Earl A."/>
            <person name="Manson A."/>
            <person name="Schwartman J."/>
            <person name="Gilmore M."/>
            <person name="Abouelleil A."/>
            <person name="Cao P."/>
            <person name="Chapman S."/>
            <person name="Cusick C."/>
            <person name="Shea T."/>
            <person name="Young S."/>
            <person name="Neafsey D."/>
            <person name="Nusbaum C."/>
            <person name="Birren B."/>
        </authorList>
    </citation>
    <scope>NUCLEOTIDE SEQUENCE</scope>
    <source>
        <strain evidence="5">9E7_DIV0242</strain>
    </source>
</reference>
<dbReference type="InterPro" id="IPR025370">
    <property type="entry name" value="SgrR_HTH_N"/>
</dbReference>
<keyword evidence="6" id="KW-1185">Reference proteome</keyword>
<organism evidence="4">
    <name type="scientific">Candidatus Enterococcus clewellii</name>
    <dbReference type="NCBI Taxonomy" id="1834193"/>
    <lineage>
        <taxon>Bacteria</taxon>
        <taxon>Bacillati</taxon>
        <taxon>Bacillota</taxon>
        <taxon>Bacilli</taxon>
        <taxon>Lactobacillales</taxon>
        <taxon>Enterococcaceae</taxon>
        <taxon>Enterococcus</taxon>
    </lineage>
</organism>
<dbReference type="Pfam" id="PF12793">
    <property type="entry name" value="SgrR_N"/>
    <property type="match status" value="1"/>
</dbReference>
<gene>
    <name evidence="4" type="ORF">A5888_001911</name>
    <name evidence="5" type="ORF">A5888_003783</name>
</gene>
<dbReference type="Pfam" id="PF00496">
    <property type="entry name" value="SBP_bac_5"/>
    <property type="match status" value="1"/>
</dbReference>
<reference evidence="4" key="1">
    <citation type="submission" date="2017-05" db="EMBL/GenBank/DDBJ databases">
        <title>The Genome Sequence of Enterococcus sp. 9E7_DIV0242.</title>
        <authorList>
            <consortium name="The Broad Institute Genomics Platform"/>
            <consortium name="The Broad Institute Genomic Center for Infectious Diseases"/>
            <person name="Earl A."/>
            <person name="Manson A."/>
            <person name="Schwartman J."/>
            <person name="Gilmore M."/>
            <person name="Abouelleil A."/>
            <person name="Cao P."/>
            <person name="Chapman S."/>
            <person name="Cusick C."/>
            <person name="Shea T."/>
            <person name="Young S."/>
            <person name="Neafsey D."/>
            <person name="Nusbaum C."/>
            <person name="Birren B."/>
        </authorList>
    </citation>
    <scope>NUCLEOTIDE SEQUENCE [LARGE SCALE GENOMIC DNA]</scope>
    <source>
        <strain evidence="4">9E7_DIV0242</strain>
    </source>
</reference>
<name>A0A242K7M2_9ENTE</name>
<feature type="domain" description="Solute-binding protein family 5" evidence="2">
    <location>
        <begin position="170"/>
        <end position="485"/>
    </location>
</feature>
<dbReference type="EMBL" id="CP147247">
    <property type="protein sequence ID" value="WYJ92010.1"/>
    <property type="molecule type" value="Genomic_DNA"/>
</dbReference>
<dbReference type="AlphaFoldDB" id="A0A242K7M2"/>
<dbReference type="OrthoDB" id="9796817at2"/>
<dbReference type="GO" id="GO:1904680">
    <property type="term" value="F:peptide transmembrane transporter activity"/>
    <property type="evidence" value="ECO:0007669"/>
    <property type="project" value="TreeGrafter"/>
</dbReference>
<accession>A0A242K7M2</accession>
<keyword evidence="1" id="KW-0238">DNA-binding</keyword>
<dbReference type="PANTHER" id="PTHR30290">
    <property type="entry name" value="PERIPLASMIC BINDING COMPONENT OF ABC TRANSPORTER"/>
    <property type="match status" value="1"/>
</dbReference>
<sequence>MDFSYYQLRAYLLKREEAQHAVFKLTELEELWRCTVKQCKRRLKQYQELGRLEYIPGRGRGNYSELIFQQAFQQEIQRVVEKALKEDSLTEVIELLQLDIPKEWFEEVFTEIQGMFGVKQSPDNQEILRYILRRPITSLDPLQTAVSREAFLIHQLGDTLLVHDAATHRLKAGLAHHWRVSEDYCCWTFFLRKGVRFHHGRTMTSEDVRHTLMRAKMAGSVVSWQLQNIVAVRCIDTYTVAVELRKGEPFFGHYVSTGNLTILPHDLPFEEQKWVSTGPFRIKEFSDQKVILEVFEEYYGKRPLMDRIEFWVIESQELPVTVSTERAFSKEDSYVEKYKKNTGVEFLIFNFRRQNIVQHPDFREAIYHLLDPVLMTEELEMGKVASRYYPEKSCIEPRMPEKIRRLLKKADYQGESIVLGSFNYLEARKKAQWVKNRASEFGLNIEIKELAIVDSFYTKEFEKQTDMMMMGDIPATDKELAFLDFCCNPNLLCQRFFSAEILEELDKKAEKMKFDPNYEQRQIEYEQIERWLTENNYLVYVSHPIKKELVHSTIEQQNGAFFSYLNLRTAWAEKDY</sequence>
<evidence type="ECO:0000256" key="1">
    <source>
        <dbReference type="ARBA" id="ARBA00023125"/>
    </source>
</evidence>
<reference evidence="5" key="3">
    <citation type="submission" date="2024-03" db="EMBL/GenBank/DDBJ databases">
        <title>The Genome Sequence of Enterococcus sp. DIV0242b.</title>
        <authorList>
            <consortium name="The Broad Institute Genomics Platform"/>
            <consortium name="The Broad Institute Microbial Omics Core"/>
            <consortium name="The Broad Institute Genomic Center for Infectious Diseases"/>
            <person name="Earl A."/>
            <person name="Manson A."/>
            <person name="Gilmore M."/>
            <person name="Schwartman J."/>
            <person name="Shea T."/>
            <person name="Abouelleil A."/>
            <person name="Cao P."/>
            <person name="Chapman S."/>
            <person name="Cusick C."/>
            <person name="Young S."/>
            <person name="Neafsey D."/>
            <person name="Nusbaum C."/>
            <person name="Birren B."/>
        </authorList>
    </citation>
    <scope>NUCLEOTIDE SEQUENCE</scope>
    <source>
        <strain evidence="5">9E7_DIV0242</strain>
    </source>
</reference>
<dbReference type="Proteomes" id="UP000195141">
    <property type="component" value="Chromosome"/>
</dbReference>
<dbReference type="EMBL" id="NGMM01000003">
    <property type="protein sequence ID" value="OTP15697.1"/>
    <property type="molecule type" value="Genomic_DNA"/>
</dbReference>
<evidence type="ECO:0000259" key="3">
    <source>
        <dbReference type="Pfam" id="PF12793"/>
    </source>
</evidence>
<evidence type="ECO:0000313" key="6">
    <source>
        <dbReference type="Proteomes" id="UP000195141"/>
    </source>
</evidence>
<dbReference type="RefSeq" id="WP_086348991.1">
    <property type="nucleotide sequence ID" value="NZ_CP147247.1"/>
</dbReference>
<dbReference type="PANTHER" id="PTHR30290:SF72">
    <property type="entry name" value="HTH-TYPE TRANSCRIPTIONAL REGULATOR SGRR"/>
    <property type="match status" value="1"/>
</dbReference>
<feature type="domain" description="Transcriptional regulator SgrR N-terminal HTH" evidence="3">
    <location>
        <begin position="12"/>
        <end position="99"/>
    </location>
</feature>
<dbReference type="Gene3D" id="3.10.105.10">
    <property type="entry name" value="Dipeptide-binding Protein, Domain 3"/>
    <property type="match status" value="1"/>
</dbReference>
<dbReference type="Gene3D" id="3.40.190.10">
    <property type="entry name" value="Periplasmic binding protein-like II"/>
    <property type="match status" value="1"/>
</dbReference>
<protein>
    <recommendedName>
        <fullName evidence="7">Solute-binding protein family 5 domain-containing protein</fullName>
    </recommendedName>
</protein>
<dbReference type="InterPro" id="IPR039424">
    <property type="entry name" value="SBP_5"/>
</dbReference>
<dbReference type="GO" id="GO:0015833">
    <property type="term" value="P:peptide transport"/>
    <property type="evidence" value="ECO:0007669"/>
    <property type="project" value="TreeGrafter"/>
</dbReference>
<dbReference type="InterPro" id="IPR000914">
    <property type="entry name" value="SBP_5_dom"/>
</dbReference>
<dbReference type="SUPFAM" id="SSF53850">
    <property type="entry name" value="Periplasmic binding protein-like II"/>
    <property type="match status" value="1"/>
</dbReference>
<evidence type="ECO:0008006" key="7">
    <source>
        <dbReference type="Google" id="ProtNLM"/>
    </source>
</evidence>
<proteinExistence type="predicted"/>
<evidence type="ECO:0000313" key="4">
    <source>
        <dbReference type="EMBL" id="OTP15697.1"/>
    </source>
</evidence>
<dbReference type="GO" id="GO:0003677">
    <property type="term" value="F:DNA binding"/>
    <property type="evidence" value="ECO:0007669"/>
    <property type="project" value="UniProtKB-KW"/>
</dbReference>
<evidence type="ECO:0000313" key="5">
    <source>
        <dbReference type="EMBL" id="WYJ92010.1"/>
    </source>
</evidence>